<gene>
    <name evidence="3" type="ORF">EAH76_06345</name>
</gene>
<protein>
    <submittedName>
        <fullName evidence="3">Uncharacterized protein</fullName>
    </submittedName>
</protein>
<dbReference type="Proteomes" id="UP000319931">
    <property type="component" value="Unassembled WGS sequence"/>
</dbReference>
<sequence>MKGLSTMTKPKTLLAALLCSAMLALPSVATAEPIGSSWADVTKLPDFFTGNWQSVTSFLDREPKTPLTPKAKAYADAFKPIEDIPFAGPNCKTPGMPTIQRLGSPLKFFYEPGMIAVYIENSSMTRFLKLNGKHAERPNPSYLGDSIAHYEGDTLVVESISFADDILFQYANFPGKGTQRFVLPPESIFGPHGPNLRMVERMHLLDPDTLEIKLTIYDDTVWTEPYIANTQIFKRNRGDAGLPAEWVCGSSADPLEFDPKSNQSVMRDPAEVLKGLKQNEQK</sequence>
<keyword evidence="4" id="KW-1185">Reference proteome</keyword>
<evidence type="ECO:0000256" key="2">
    <source>
        <dbReference type="SAM" id="SignalP"/>
    </source>
</evidence>
<feature type="chain" id="PRO_5021357261" evidence="2">
    <location>
        <begin position="32"/>
        <end position="282"/>
    </location>
</feature>
<feature type="region of interest" description="Disordered" evidence="1">
    <location>
        <begin position="257"/>
        <end position="282"/>
    </location>
</feature>
<proteinExistence type="predicted"/>
<organism evidence="3 4">
    <name type="scientific">Sphingomonas glacialis</name>
    <dbReference type="NCBI Taxonomy" id="658225"/>
    <lineage>
        <taxon>Bacteria</taxon>
        <taxon>Pseudomonadati</taxon>
        <taxon>Pseudomonadota</taxon>
        <taxon>Alphaproteobacteria</taxon>
        <taxon>Sphingomonadales</taxon>
        <taxon>Sphingomonadaceae</taxon>
        <taxon>Sphingomonas</taxon>
    </lineage>
</organism>
<dbReference type="EMBL" id="RCZC01000002">
    <property type="protein sequence ID" value="TPG54296.1"/>
    <property type="molecule type" value="Genomic_DNA"/>
</dbReference>
<evidence type="ECO:0000313" key="4">
    <source>
        <dbReference type="Proteomes" id="UP000319931"/>
    </source>
</evidence>
<dbReference type="AlphaFoldDB" id="A0A502FZ30"/>
<accession>A0A502FZ30</accession>
<reference evidence="3 4" key="1">
    <citation type="journal article" date="2019" name="Environ. Microbiol.">
        <title>Species interactions and distinct microbial communities in high Arctic permafrost affected cryosols are associated with the CH4 and CO2 gas fluxes.</title>
        <authorList>
            <person name="Altshuler I."/>
            <person name="Hamel J."/>
            <person name="Turney S."/>
            <person name="Magnuson E."/>
            <person name="Levesque R."/>
            <person name="Greer C."/>
            <person name="Whyte L.G."/>
        </authorList>
    </citation>
    <scope>NUCLEOTIDE SEQUENCE [LARGE SCALE GENOMIC DNA]</scope>
    <source>
        <strain evidence="3 4">E6.1</strain>
    </source>
</reference>
<evidence type="ECO:0000313" key="3">
    <source>
        <dbReference type="EMBL" id="TPG54296.1"/>
    </source>
</evidence>
<keyword evidence="2" id="KW-0732">Signal</keyword>
<feature type="signal peptide" evidence="2">
    <location>
        <begin position="1"/>
        <end position="31"/>
    </location>
</feature>
<name>A0A502FZ30_9SPHN</name>
<comment type="caution">
    <text evidence="3">The sequence shown here is derived from an EMBL/GenBank/DDBJ whole genome shotgun (WGS) entry which is preliminary data.</text>
</comment>
<evidence type="ECO:0000256" key="1">
    <source>
        <dbReference type="SAM" id="MobiDB-lite"/>
    </source>
</evidence>